<keyword evidence="6" id="KW-1185">Reference proteome</keyword>
<dbReference type="GO" id="GO:0140664">
    <property type="term" value="F:ATP-dependent DNA damage sensor activity"/>
    <property type="evidence" value="ECO:0007669"/>
    <property type="project" value="InterPro"/>
</dbReference>
<dbReference type="KEGG" id="pseg:D3H65_03590"/>
<dbReference type="SMART" id="SM00534">
    <property type="entry name" value="MUTSac"/>
    <property type="match status" value="1"/>
</dbReference>
<evidence type="ECO:0000313" key="5">
    <source>
        <dbReference type="EMBL" id="AXY73108.1"/>
    </source>
</evidence>
<dbReference type="InterPro" id="IPR045076">
    <property type="entry name" value="MutS"/>
</dbReference>
<reference evidence="5 6" key="1">
    <citation type="submission" date="2018-09" db="EMBL/GenBank/DDBJ databases">
        <title>Genome sequencing of strain 6GH32-13.</title>
        <authorList>
            <person name="Weon H.-Y."/>
            <person name="Heo J."/>
            <person name="Kwon S.-W."/>
        </authorList>
    </citation>
    <scope>NUCLEOTIDE SEQUENCE [LARGE SCALE GENOMIC DNA]</scope>
    <source>
        <strain evidence="5 6">5GH32-13</strain>
    </source>
</reference>
<dbReference type="PANTHER" id="PTHR11361">
    <property type="entry name" value="DNA MISMATCH REPAIR PROTEIN MUTS FAMILY MEMBER"/>
    <property type="match status" value="1"/>
</dbReference>
<protein>
    <submittedName>
        <fullName evidence="5">DNA mismatch repair protein</fullName>
    </submittedName>
</protein>
<gene>
    <name evidence="5" type="ORF">D3H65_03590</name>
</gene>
<sequence>MSFIADKQTLDDLNIPGRYKSDSIFHLFNRTQSRGGGLLLESMFQQPLSNAADINVRSSIFQFFRERSVAFPISKELCEAVEHYLSTAGSNSLPAAAIRLTGKKLMRLMASDQEYDLIQSGMLQVMKLLDQLQLFYSQLDPDGSSPWGTTIRKVQQLFNNPAIQKLLNDRGGAALPLSKVIQYDHLLRHTLQQDLQWLMQVLYETDVYITVSKIAGERQFTWARALPFADGQNRIAITNLYHPRVPGAVANSVYTNHASNMIFLTGANMAGKSTFMKSFGIAVYLAHMGFPVAAENMEFSVQDGIFTSINVPDNLAMGYSHFYAEVLRVKEVATAVSQSKNLVIIFDELFKGTNVKDAYDATVAVTEALGANSNVTFIVSTHIVEAGETLRERCRNMQFVFFPTIMDKQTPRYTYQLQEGISADRHGMMIITNEGIVDIIRGKSVANNLT</sequence>
<dbReference type="SUPFAM" id="SSF48334">
    <property type="entry name" value="DNA repair protein MutS, domain III"/>
    <property type="match status" value="1"/>
</dbReference>
<evidence type="ECO:0000259" key="4">
    <source>
        <dbReference type="SMART" id="SM00534"/>
    </source>
</evidence>
<dbReference type="AlphaFoldDB" id="A0A3B7MFJ9"/>
<dbReference type="SUPFAM" id="SSF52540">
    <property type="entry name" value="P-loop containing nucleoside triphosphate hydrolases"/>
    <property type="match status" value="1"/>
</dbReference>
<evidence type="ECO:0000256" key="1">
    <source>
        <dbReference type="ARBA" id="ARBA00022741"/>
    </source>
</evidence>
<dbReference type="InterPro" id="IPR027417">
    <property type="entry name" value="P-loop_NTPase"/>
</dbReference>
<organism evidence="5 6">
    <name type="scientific">Paraflavitalea soli</name>
    <dbReference type="NCBI Taxonomy" id="2315862"/>
    <lineage>
        <taxon>Bacteria</taxon>
        <taxon>Pseudomonadati</taxon>
        <taxon>Bacteroidota</taxon>
        <taxon>Chitinophagia</taxon>
        <taxon>Chitinophagales</taxon>
        <taxon>Chitinophagaceae</taxon>
        <taxon>Paraflavitalea</taxon>
    </lineage>
</organism>
<dbReference type="GO" id="GO:0030983">
    <property type="term" value="F:mismatched DNA binding"/>
    <property type="evidence" value="ECO:0007669"/>
    <property type="project" value="InterPro"/>
</dbReference>
<dbReference type="InterPro" id="IPR036187">
    <property type="entry name" value="DNA_mismatch_repair_MutS_sf"/>
</dbReference>
<evidence type="ECO:0000256" key="2">
    <source>
        <dbReference type="ARBA" id="ARBA00022840"/>
    </source>
</evidence>
<feature type="domain" description="DNA mismatch repair proteins mutS family" evidence="4">
    <location>
        <begin position="259"/>
        <end position="447"/>
    </location>
</feature>
<keyword evidence="3" id="KW-0238">DNA-binding</keyword>
<dbReference type="GO" id="GO:0005524">
    <property type="term" value="F:ATP binding"/>
    <property type="evidence" value="ECO:0007669"/>
    <property type="project" value="UniProtKB-KW"/>
</dbReference>
<dbReference type="RefSeq" id="WP_119048946.1">
    <property type="nucleotide sequence ID" value="NZ_CP032157.1"/>
</dbReference>
<dbReference type="Gene3D" id="1.10.1420.10">
    <property type="match status" value="1"/>
</dbReference>
<proteinExistence type="predicted"/>
<dbReference type="Pfam" id="PF00488">
    <property type="entry name" value="MutS_V"/>
    <property type="match status" value="1"/>
</dbReference>
<evidence type="ECO:0000313" key="6">
    <source>
        <dbReference type="Proteomes" id="UP000263900"/>
    </source>
</evidence>
<dbReference type="GO" id="GO:0006298">
    <property type="term" value="P:mismatch repair"/>
    <property type="evidence" value="ECO:0007669"/>
    <property type="project" value="InterPro"/>
</dbReference>
<evidence type="ECO:0000256" key="3">
    <source>
        <dbReference type="ARBA" id="ARBA00023125"/>
    </source>
</evidence>
<accession>A0A3B7MFJ9</accession>
<dbReference type="OrthoDB" id="1097361at2"/>
<dbReference type="InterPro" id="IPR000432">
    <property type="entry name" value="DNA_mismatch_repair_MutS_C"/>
</dbReference>
<dbReference type="Gene3D" id="3.40.50.300">
    <property type="entry name" value="P-loop containing nucleotide triphosphate hydrolases"/>
    <property type="match status" value="1"/>
</dbReference>
<dbReference type="EMBL" id="CP032157">
    <property type="protein sequence ID" value="AXY73108.1"/>
    <property type="molecule type" value="Genomic_DNA"/>
</dbReference>
<dbReference type="PANTHER" id="PTHR11361:SF99">
    <property type="entry name" value="DNA MISMATCH REPAIR PROTEIN"/>
    <property type="match status" value="1"/>
</dbReference>
<dbReference type="Proteomes" id="UP000263900">
    <property type="component" value="Chromosome"/>
</dbReference>
<keyword evidence="2" id="KW-0067">ATP-binding</keyword>
<keyword evidence="1" id="KW-0547">Nucleotide-binding</keyword>
<name>A0A3B7MFJ9_9BACT</name>